<protein>
    <submittedName>
        <fullName evidence="6">Zinc transport system ATP-binding protein</fullName>
    </submittedName>
</protein>
<dbReference type="GO" id="GO:0016887">
    <property type="term" value="F:ATP hydrolysis activity"/>
    <property type="evidence" value="ECO:0007669"/>
    <property type="project" value="InterPro"/>
</dbReference>
<dbReference type="InterPro" id="IPR003593">
    <property type="entry name" value="AAA+_ATPase"/>
</dbReference>
<dbReference type="RefSeq" id="WP_073270887.1">
    <property type="nucleotide sequence ID" value="NZ_FQTU01000011.1"/>
</dbReference>
<keyword evidence="7" id="KW-1185">Reference proteome</keyword>
<dbReference type="SUPFAM" id="SSF52540">
    <property type="entry name" value="P-loop containing nucleoside triphosphate hydrolases"/>
    <property type="match status" value="1"/>
</dbReference>
<dbReference type="STRING" id="1120975.SAMN02746064_01612"/>
<dbReference type="AlphaFoldDB" id="A0A1M4XX95"/>
<dbReference type="InterPro" id="IPR017871">
    <property type="entry name" value="ABC_transporter-like_CS"/>
</dbReference>
<dbReference type="Proteomes" id="UP000184251">
    <property type="component" value="Unassembled WGS sequence"/>
</dbReference>
<dbReference type="SMART" id="SM00382">
    <property type="entry name" value="AAA"/>
    <property type="match status" value="1"/>
</dbReference>
<dbReference type="Pfam" id="PF00005">
    <property type="entry name" value="ABC_tran"/>
    <property type="match status" value="1"/>
</dbReference>
<dbReference type="InterPro" id="IPR050153">
    <property type="entry name" value="Metal_Ion_Import_ABC"/>
</dbReference>
<evidence type="ECO:0000256" key="4">
    <source>
        <dbReference type="ARBA" id="ARBA00022840"/>
    </source>
</evidence>
<comment type="similarity">
    <text evidence="1">Belongs to the ABC transporter superfamily.</text>
</comment>
<dbReference type="CDD" id="cd03235">
    <property type="entry name" value="ABC_Metallic_Cations"/>
    <property type="match status" value="1"/>
</dbReference>
<reference evidence="6 7" key="1">
    <citation type="submission" date="2016-11" db="EMBL/GenBank/DDBJ databases">
        <authorList>
            <person name="Jaros S."/>
            <person name="Januszkiewicz K."/>
            <person name="Wedrychowicz H."/>
        </authorList>
    </citation>
    <scope>NUCLEOTIDE SEQUENCE [LARGE SCALE GENOMIC DNA]</scope>
    <source>
        <strain evidence="6 7">DSM 14828</strain>
    </source>
</reference>
<dbReference type="OrthoDB" id="9806726at2"/>
<sequence length="223" mass="25104">MEIIKLESVSVRYNGDSVLDGIDLAVQDREFLSIIGPNGGGKTTLIKTVLGLVKPWSGKVTLKENLKIGYVPQYTKFDRNFPISVFDVIISGRIKNKIICFRGYSKEDKEATERVVKVLKLEHIQKKQIGSLSGGQLQKVLIGRALVGNPEVLILDEPTANLDVENKREIYGVLHDFNKDKAVVLITHDLEYLSENSRDVILLNRKIIYRGESVNRPKEGHNH</sequence>
<gene>
    <name evidence="6" type="ORF">SAMN02746064_01612</name>
</gene>
<keyword evidence="4 6" id="KW-0067">ATP-binding</keyword>
<accession>A0A1M4XX95</accession>
<dbReference type="GO" id="GO:0005524">
    <property type="term" value="F:ATP binding"/>
    <property type="evidence" value="ECO:0007669"/>
    <property type="project" value="UniProtKB-KW"/>
</dbReference>
<proteinExistence type="inferred from homology"/>
<dbReference type="PANTHER" id="PTHR42734:SF17">
    <property type="entry name" value="METAL TRANSPORT SYSTEM ATP-BINDING PROTEIN TM_0124-RELATED"/>
    <property type="match status" value="1"/>
</dbReference>
<organism evidence="6 7">
    <name type="scientific">Alkalibacter saccharofermentans DSM 14828</name>
    <dbReference type="NCBI Taxonomy" id="1120975"/>
    <lineage>
        <taxon>Bacteria</taxon>
        <taxon>Bacillati</taxon>
        <taxon>Bacillota</taxon>
        <taxon>Clostridia</taxon>
        <taxon>Eubacteriales</taxon>
        <taxon>Eubacteriaceae</taxon>
        <taxon>Alkalibacter</taxon>
    </lineage>
</organism>
<dbReference type="PROSITE" id="PS50893">
    <property type="entry name" value="ABC_TRANSPORTER_2"/>
    <property type="match status" value="1"/>
</dbReference>
<evidence type="ECO:0000313" key="6">
    <source>
        <dbReference type="EMBL" id="SHE97923.1"/>
    </source>
</evidence>
<dbReference type="PROSITE" id="PS00211">
    <property type="entry name" value="ABC_TRANSPORTER_1"/>
    <property type="match status" value="1"/>
</dbReference>
<evidence type="ECO:0000259" key="5">
    <source>
        <dbReference type="PROSITE" id="PS50893"/>
    </source>
</evidence>
<keyword evidence="3" id="KW-0547">Nucleotide-binding</keyword>
<evidence type="ECO:0000256" key="2">
    <source>
        <dbReference type="ARBA" id="ARBA00022448"/>
    </source>
</evidence>
<dbReference type="PANTHER" id="PTHR42734">
    <property type="entry name" value="METAL TRANSPORT SYSTEM ATP-BINDING PROTEIN TM_0124-RELATED"/>
    <property type="match status" value="1"/>
</dbReference>
<name>A0A1M4XX95_9FIRM</name>
<dbReference type="Gene3D" id="3.40.50.300">
    <property type="entry name" value="P-loop containing nucleotide triphosphate hydrolases"/>
    <property type="match status" value="1"/>
</dbReference>
<dbReference type="InterPro" id="IPR027417">
    <property type="entry name" value="P-loop_NTPase"/>
</dbReference>
<evidence type="ECO:0000256" key="1">
    <source>
        <dbReference type="ARBA" id="ARBA00005417"/>
    </source>
</evidence>
<feature type="domain" description="ABC transporter" evidence="5">
    <location>
        <begin position="4"/>
        <end position="222"/>
    </location>
</feature>
<dbReference type="InterPro" id="IPR003439">
    <property type="entry name" value="ABC_transporter-like_ATP-bd"/>
</dbReference>
<evidence type="ECO:0000313" key="7">
    <source>
        <dbReference type="Proteomes" id="UP000184251"/>
    </source>
</evidence>
<dbReference type="EMBL" id="FQTU01000011">
    <property type="protein sequence ID" value="SHE97923.1"/>
    <property type="molecule type" value="Genomic_DNA"/>
</dbReference>
<evidence type="ECO:0000256" key="3">
    <source>
        <dbReference type="ARBA" id="ARBA00022741"/>
    </source>
</evidence>
<keyword evidence="2" id="KW-0813">Transport</keyword>